<organism evidence="1 2">
    <name type="scientific">Steinernema carpocapsae</name>
    <name type="common">Entomopathogenic nematode</name>
    <dbReference type="NCBI Taxonomy" id="34508"/>
    <lineage>
        <taxon>Eukaryota</taxon>
        <taxon>Metazoa</taxon>
        <taxon>Ecdysozoa</taxon>
        <taxon>Nematoda</taxon>
        <taxon>Chromadorea</taxon>
        <taxon>Rhabditida</taxon>
        <taxon>Tylenchina</taxon>
        <taxon>Panagrolaimomorpha</taxon>
        <taxon>Strongyloidoidea</taxon>
        <taxon>Steinernematidae</taxon>
        <taxon>Steinernema</taxon>
    </lineage>
</organism>
<sequence length="77" mass="9126">MMVQMDTSHFWFLNGRVFFPSRDVMPEFREIVCTGKVVQFKSMGYAPHKLPQRVKRFVLHVNGSHEKLWKDGDLDEL</sequence>
<name>A0A4U5PG79_STECR</name>
<comment type="caution">
    <text evidence="1">The sequence shown here is derived from an EMBL/GenBank/DDBJ whole genome shotgun (WGS) entry which is preliminary data.</text>
</comment>
<evidence type="ECO:0000313" key="1">
    <source>
        <dbReference type="EMBL" id="TKR95597.1"/>
    </source>
</evidence>
<evidence type="ECO:0000313" key="2">
    <source>
        <dbReference type="Proteomes" id="UP000298663"/>
    </source>
</evidence>
<protein>
    <submittedName>
        <fullName evidence="1">Uncharacterized protein</fullName>
    </submittedName>
</protein>
<gene>
    <name evidence="1" type="ORF">L596_009740</name>
</gene>
<dbReference type="AlphaFoldDB" id="A0A4U5PG79"/>
<accession>A0A4U5PG79</accession>
<keyword evidence="2" id="KW-1185">Reference proteome</keyword>
<dbReference type="EMBL" id="AZBU02000002">
    <property type="protein sequence ID" value="TKR95597.1"/>
    <property type="molecule type" value="Genomic_DNA"/>
</dbReference>
<dbReference type="Proteomes" id="UP000298663">
    <property type="component" value="Unassembled WGS sequence"/>
</dbReference>
<proteinExistence type="predicted"/>
<reference evidence="1 2" key="1">
    <citation type="journal article" date="2015" name="Genome Biol.">
        <title>Comparative genomics of Steinernema reveals deeply conserved gene regulatory networks.</title>
        <authorList>
            <person name="Dillman A.R."/>
            <person name="Macchietto M."/>
            <person name="Porter C.F."/>
            <person name="Rogers A."/>
            <person name="Williams B."/>
            <person name="Antoshechkin I."/>
            <person name="Lee M.M."/>
            <person name="Goodwin Z."/>
            <person name="Lu X."/>
            <person name="Lewis E.E."/>
            <person name="Goodrich-Blair H."/>
            <person name="Stock S.P."/>
            <person name="Adams B.J."/>
            <person name="Sternberg P.W."/>
            <person name="Mortazavi A."/>
        </authorList>
    </citation>
    <scope>NUCLEOTIDE SEQUENCE [LARGE SCALE GENOMIC DNA]</scope>
    <source>
        <strain evidence="1 2">ALL</strain>
    </source>
</reference>
<reference evidence="1 2" key="2">
    <citation type="journal article" date="2019" name="G3 (Bethesda)">
        <title>Hybrid Assembly of the Genome of the Entomopathogenic Nematode Steinernema carpocapsae Identifies the X-Chromosome.</title>
        <authorList>
            <person name="Serra L."/>
            <person name="Macchietto M."/>
            <person name="Macias-Munoz A."/>
            <person name="McGill C.J."/>
            <person name="Rodriguez I.M."/>
            <person name="Rodriguez B."/>
            <person name="Murad R."/>
            <person name="Mortazavi A."/>
        </authorList>
    </citation>
    <scope>NUCLEOTIDE SEQUENCE [LARGE SCALE GENOMIC DNA]</scope>
    <source>
        <strain evidence="1 2">ALL</strain>
    </source>
</reference>